<organism evidence="2 3">
    <name type="scientific">Candidatus Ghiorseimicrobium undicola</name>
    <dbReference type="NCBI Taxonomy" id="1974746"/>
    <lineage>
        <taxon>Bacteria</taxon>
        <taxon>Pseudomonadati</taxon>
        <taxon>Candidatus Omnitrophota</taxon>
        <taxon>Candidatus Ghiorseimicrobium</taxon>
    </lineage>
</organism>
<protein>
    <recommendedName>
        <fullName evidence="4">ABC transporter permease</fullName>
    </recommendedName>
</protein>
<keyword evidence="1" id="KW-1133">Transmembrane helix</keyword>
<dbReference type="InterPro" id="IPR003453">
    <property type="entry name" value="ABC_MlaE_roteobac"/>
</dbReference>
<dbReference type="AlphaFoldDB" id="A0A2H0LW16"/>
<proteinExistence type="inferred from homology"/>
<comment type="similarity">
    <text evidence="1">Belongs to the MlaE permease family.</text>
</comment>
<name>A0A2H0LW16_9BACT</name>
<evidence type="ECO:0008006" key="4">
    <source>
        <dbReference type="Google" id="ProtNLM"/>
    </source>
</evidence>
<dbReference type="Pfam" id="PF02405">
    <property type="entry name" value="MlaE"/>
    <property type="match status" value="1"/>
</dbReference>
<keyword evidence="1" id="KW-0812">Transmembrane</keyword>
<dbReference type="Proteomes" id="UP000229641">
    <property type="component" value="Unassembled WGS sequence"/>
</dbReference>
<dbReference type="GO" id="GO:0005548">
    <property type="term" value="F:phospholipid transporter activity"/>
    <property type="evidence" value="ECO:0007669"/>
    <property type="project" value="TreeGrafter"/>
</dbReference>
<dbReference type="NCBIfam" id="TIGR00056">
    <property type="entry name" value="MlaE family lipid ABC transporter permease subunit"/>
    <property type="match status" value="1"/>
</dbReference>
<dbReference type="PANTHER" id="PTHR30188">
    <property type="entry name" value="ABC TRANSPORTER PERMEASE PROTEIN-RELATED"/>
    <property type="match status" value="1"/>
</dbReference>
<reference evidence="2 3" key="1">
    <citation type="submission" date="2017-09" db="EMBL/GenBank/DDBJ databases">
        <title>Depth-based differentiation of microbial function through sediment-hosted aquifers and enrichment of novel symbionts in the deep terrestrial subsurface.</title>
        <authorList>
            <person name="Probst A.J."/>
            <person name="Ladd B."/>
            <person name="Jarett J.K."/>
            <person name="Geller-Mcgrath D.E."/>
            <person name="Sieber C.M."/>
            <person name="Emerson J.B."/>
            <person name="Anantharaman K."/>
            <person name="Thomas B.C."/>
            <person name="Malmstrom R."/>
            <person name="Stieglmeier M."/>
            <person name="Klingl A."/>
            <person name="Woyke T."/>
            <person name="Ryan C.M."/>
            <person name="Banfield J.F."/>
        </authorList>
    </citation>
    <scope>NUCLEOTIDE SEQUENCE [LARGE SCALE GENOMIC DNA]</scope>
    <source>
        <strain evidence="2">CG11_big_fil_rev_8_21_14_0_20_42_13</strain>
    </source>
</reference>
<gene>
    <name evidence="2" type="ORF">COV72_07555</name>
</gene>
<dbReference type="EMBL" id="PCWA01000096">
    <property type="protein sequence ID" value="PIQ88582.1"/>
    <property type="molecule type" value="Genomic_DNA"/>
</dbReference>
<feature type="transmembrane region" description="Helical" evidence="1">
    <location>
        <begin position="193"/>
        <end position="217"/>
    </location>
</feature>
<feature type="transmembrane region" description="Helical" evidence="1">
    <location>
        <begin position="12"/>
        <end position="34"/>
    </location>
</feature>
<feature type="transmembrane region" description="Helical" evidence="1">
    <location>
        <begin position="147"/>
        <end position="172"/>
    </location>
</feature>
<keyword evidence="1" id="KW-0472">Membrane</keyword>
<evidence type="ECO:0000256" key="1">
    <source>
        <dbReference type="RuleBase" id="RU362044"/>
    </source>
</evidence>
<feature type="transmembrane region" description="Helical" evidence="1">
    <location>
        <begin position="55"/>
        <end position="75"/>
    </location>
</feature>
<dbReference type="InterPro" id="IPR030802">
    <property type="entry name" value="Permease_MalE"/>
</dbReference>
<sequence length="260" mass="28146">MRYFFELLGEKSAVLFDYIGGVFRLFTDTLLYSFKPPFKGDRILQQSQRIGVDSLFIVSIVAVFTGIILALQTAYQMQMLSSEIYIANIVALSLVRELGPVLTALIVAGRSGAGITAEIGTMTVTEQVDALYTLGSNPVKYLVVPKFLSLITMLPILTLYADLVGIFGGYFIGVHRLGITSNMYLTLTFEALAFKDLFSGLLKAFVFGIIISIVGCFEGLRSSGGAEGVGKATTTSVVISFVSIIAADCLLTFIFYVLGQ</sequence>
<accession>A0A2H0LW16</accession>
<evidence type="ECO:0000313" key="2">
    <source>
        <dbReference type="EMBL" id="PIQ88582.1"/>
    </source>
</evidence>
<evidence type="ECO:0000313" key="3">
    <source>
        <dbReference type="Proteomes" id="UP000229641"/>
    </source>
</evidence>
<dbReference type="GO" id="GO:0043190">
    <property type="term" value="C:ATP-binding cassette (ABC) transporter complex"/>
    <property type="evidence" value="ECO:0007669"/>
    <property type="project" value="InterPro"/>
</dbReference>
<feature type="transmembrane region" description="Helical" evidence="1">
    <location>
        <begin position="237"/>
        <end position="258"/>
    </location>
</feature>
<comment type="caution">
    <text evidence="2">The sequence shown here is derived from an EMBL/GenBank/DDBJ whole genome shotgun (WGS) entry which is preliminary data.</text>
</comment>